<organism evidence="1 2">
    <name type="scientific">Candida theae</name>
    <dbReference type="NCBI Taxonomy" id="1198502"/>
    <lineage>
        <taxon>Eukaryota</taxon>
        <taxon>Fungi</taxon>
        <taxon>Dikarya</taxon>
        <taxon>Ascomycota</taxon>
        <taxon>Saccharomycotina</taxon>
        <taxon>Pichiomycetes</taxon>
        <taxon>Debaryomycetaceae</taxon>
        <taxon>Candida/Lodderomyces clade</taxon>
        <taxon>Candida</taxon>
    </lineage>
</organism>
<keyword evidence="2" id="KW-1185">Reference proteome</keyword>
<proteinExistence type="predicted"/>
<comment type="caution">
    <text evidence="1">The sequence shown here is derived from an EMBL/GenBank/DDBJ whole genome shotgun (WGS) entry which is preliminary data.</text>
</comment>
<dbReference type="AlphaFoldDB" id="A0AAD5BEP6"/>
<dbReference type="Proteomes" id="UP001204833">
    <property type="component" value="Unassembled WGS sequence"/>
</dbReference>
<dbReference type="EMBL" id="JAIHNG010000118">
    <property type="protein sequence ID" value="KAI5958294.1"/>
    <property type="molecule type" value="Genomic_DNA"/>
</dbReference>
<name>A0AAD5BEP6_9ASCO</name>
<accession>A0AAD5BEP6</accession>
<evidence type="ECO:0000313" key="2">
    <source>
        <dbReference type="Proteomes" id="UP001204833"/>
    </source>
</evidence>
<protein>
    <submittedName>
        <fullName evidence="1">Uncharacterized protein</fullName>
    </submittedName>
</protein>
<dbReference type="GeneID" id="76150708"/>
<gene>
    <name evidence="1" type="ORF">KGF57_002649</name>
</gene>
<sequence length="229" mass="26760">MNLWKGTYHLLYCNDNKLIYDLNLNDSIPWTKPIGFHRLNVGKGDFVLARRKSFALRSLPIFLPNTLVGSLYCGDSLTKFQMYNNTNSPLKSIPLIAANMLHNWCEVSYKLDLVYHVPILTTPGIDSKYYSFGFFDAKRKGNDWDRYILMSEQYDYNHDSRIPLRKALDTVLNQVDKFTEGHKVLKVKLKRTKAVQRVTKLWWSLIVLSKFVCKDTFIKLITKLDQLLQ</sequence>
<dbReference type="RefSeq" id="XP_051608885.1">
    <property type="nucleotide sequence ID" value="XM_051751986.1"/>
</dbReference>
<evidence type="ECO:0000313" key="1">
    <source>
        <dbReference type="EMBL" id="KAI5958294.1"/>
    </source>
</evidence>
<reference evidence="1 2" key="1">
    <citation type="journal article" date="2022" name="DNA Res.">
        <title>Genome analysis of five recently described species of the CUG-Ser clade uncovers Candida theae as a new hybrid lineage with pathogenic potential in the Candida parapsilosis species complex.</title>
        <authorList>
            <person name="Mixao V."/>
            <person name="Del Olmo V."/>
            <person name="Hegedusova E."/>
            <person name="Saus E."/>
            <person name="Pryszcz L."/>
            <person name="Cillingova A."/>
            <person name="Nosek J."/>
            <person name="Gabaldon T."/>
        </authorList>
    </citation>
    <scope>NUCLEOTIDE SEQUENCE [LARGE SCALE GENOMIC DNA]</scope>
    <source>
        <strain evidence="1 2">CBS 12239</strain>
    </source>
</reference>